<dbReference type="InterPro" id="IPR036116">
    <property type="entry name" value="FN3_sf"/>
</dbReference>
<dbReference type="GO" id="GO:0007411">
    <property type="term" value="P:axon guidance"/>
    <property type="evidence" value="ECO:0007669"/>
    <property type="project" value="TreeGrafter"/>
</dbReference>
<name>A0A210PTR2_MIZYE</name>
<dbReference type="Pfam" id="PF07679">
    <property type="entry name" value="I-set"/>
    <property type="match status" value="1"/>
</dbReference>
<evidence type="ECO:0000259" key="4">
    <source>
        <dbReference type="PROSITE" id="PS50835"/>
    </source>
</evidence>
<dbReference type="FunFam" id="2.60.40.10:FF:000052">
    <property type="entry name" value="Contactin 1"/>
    <property type="match status" value="1"/>
</dbReference>
<dbReference type="InterPro" id="IPR013098">
    <property type="entry name" value="Ig_I-set"/>
</dbReference>
<dbReference type="GO" id="GO:0005886">
    <property type="term" value="C:plasma membrane"/>
    <property type="evidence" value="ECO:0007669"/>
    <property type="project" value="TreeGrafter"/>
</dbReference>
<keyword evidence="7" id="KW-1185">Reference proteome</keyword>
<keyword evidence="3" id="KW-0393">Immunoglobulin domain</keyword>
<dbReference type="FunFam" id="2.60.40.10:FF:000032">
    <property type="entry name" value="palladin isoform X1"/>
    <property type="match status" value="1"/>
</dbReference>
<feature type="domain" description="Fibronectin type-III" evidence="5">
    <location>
        <begin position="1004"/>
        <end position="1099"/>
    </location>
</feature>
<gene>
    <name evidence="6" type="ORF">KP79_PYT04314</name>
</gene>
<evidence type="ECO:0000256" key="3">
    <source>
        <dbReference type="ARBA" id="ARBA00023319"/>
    </source>
</evidence>
<organism evidence="6 7">
    <name type="scientific">Mizuhopecten yessoensis</name>
    <name type="common">Japanese scallop</name>
    <name type="synonym">Patinopecten yessoensis</name>
    <dbReference type="NCBI Taxonomy" id="6573"/>
    <lineage>
        <taxon>Eukaryota</taxon>
        <taxon>Metazoa</taxon>
        <taxon>Spiralia</taxon>
        <taxon>Lophotrochozoa</taxon>
        <taxon>Mollusca</taxon>
        <taxon>Bivalvia</taxon>
        <taxon>Autobranchia</taxon>
        <taxon>Pteriomorphia</taxon>
        <taxon>Pectinida</taxon>
        <taxon>Pectinoidea</taxon>
        <taxon>Pectinidae</taxon>
        <taxon>Mizuhopecten</taxon>
    </lineage>
</organism>
<dbReference type="Proteomes" id="UP000242188">
    <property type="component" value="Unassembled WGS sequence"/>
</dbReference>
<feature type="domain" description="Ig-like" evidence="4">
    <location>
        <begin position="398"/>
        <end position="484"/>
    </location>
</feature>
<evidence type="ECO:0000259" key="5">
    <source>
        <dbReference type="PROSITE" id="PS50853"/>
    </source>
</evidence>
<dbReference type="SMART" id="SM00409">
    <property type="entry name" value="IG"/>
    <property type="match status" value="6"/>
</dbReference>
<evidence type="ECO:0000313" key="7">
    <source>
        <dbReference type="Proteomes" id="UP000242188"/>
    </source>
</evidence>
<dbReference type="InterPro" id="IPR007110">
    <property type="entry name" value="Ig-like_dom"/>
</dbReference>
<dbReference type="PROSITE" id="PS50853">
    <property type="entry name" value="FN3"/>
    <property type="match status" value="4"/>
</dbReference>
<feature type="domain" description="Ig-like" evidence="4">
    <location>
        <begin position="92"/>
        <end position="186"/>
    </location>
</feature>
<dbReference type="SMART" id="SM00060">
    <property type="entry name" value="FN3"/>
    <property type="match status" value="4"/>
</dbReference>
<dbReference type="SUPFAM" id="SSF49265">
    <property type="entry name" value="Fibronectin type III"/>
    <property type="match status" value="2"/>
</dbReference>
<feature type="domain" description="Fibronectin type-III" evidence="5">
    <location>
        <begin position="901"/>
        <end position="999"/>
    </location>
</feature>
<feature type="domain" description="Ig-like" evidence="4">
    <location>
        <begin position="305"/>
        <end position="391"/>
    </location>
</feature>
<dbReference type="CDD" id="cd00063">
    <property type="entry name" value="FN3"/>
    <property type="match status" value="4"/>
</dbReference>
<keyword evidence="2" id="KW-1015">Disulfide bond</keyword>
<dbReference type="InterPro" id="IPR013783">
    <property type="entry name" value="Ig-like_fold"/>
</dbReference>
<evidence type="ECO:0000313" key="6">
    <source>
        <dbReference type="EMBL" id="OWF39873.1"/>
    </source>
</evidence>
<dbReference type="InterPro" id="IPR003599">
    <property type="entry name" value="Ig_sub"/>
</dbReference>
<dbReference type="Pfam" id="PF13927">
    <property type="entry name" value="Ig_3"/>
    <property type="match status" value="4"/>
</dbReference>
<proteinExistence type="predicted"/>
<feature type="domain" description="Ig-like" evidence="4">
    <location>
        <begin position="587"/>
        <end position="679"/>
    </location>
</feature>
<dbReference type="InterPro" id="IPR036179">
    <property type="entry name" value="Ig-like_dom_sf"/>
</dbReference>
<dbReference type="PANTHER" id="PTHR44170:SF6">
    <property type="entry name" value="CONTACTIN"/>
    <property type="match status" value="1"/>
</dbReference>
<accession>A0A210PTR2</accession>
<dbReference type="OrthoDB" id="3666223at2759"/>
<evidence type="ECO:0000256" key="1">
    <source>
        <dbReference type="ARBA" id="ARBA00022737"/>
    </source>
</evidence>
<dbReference type="AlphaFoldDB" id="A0A210PTR2"/>
<dbReference type="PROSITE" id="PS50835">
    <property type="entry name" value="IG_LIKE"/>
    <property type="match status" value="6"/>
</dbReference>
<keyword evidence="1" id="KW-0677">Repeat</keyword>
<dbReference type="STRING" id="6573.A0A210PTR2"/>
<feature type="domain" description="Fibronectin type-III" evidence="5">
    <location>
        <begin position="796"/>
        <end position="896"/>
    </location>
</feature>
<sequence>MATGDLQWKGDGTRIQPADQYWLNVQEMFRPGLHIVYTYAVLGYLWGREVESSQLPYICEIIMNEAYRIAQTQRDYAYGTGLTDPVLAPRGPDMIIQPTSLVAVGEAVSASFECVATGNPAPTYTIVFIDEQNNRTVISPEVDPRYTITNGKVTIQHPNERNDSGTYQCIAENKFGSILGNTMYFTFGSLGSFSNVDRAPVEVFSHESAQIECDPPINKPAITYQWLRRRTGSYVRPDLTPYIFISRNGKLYFSVVSKNDEDEYFCIVELTSNNGAVIGTNQPPSRTSLPIQLTVTQQVESLWGPEIVNEFPAVYPSRPVRGQNLYLECLAYGSMPIEYSWSREILPMPRTVRILDHNRVLLIEGAQIEDGGTYTCHATRGFGIRVEKSFNFTIEAKPFFSYPLSDRHVDIGSQLTWRCEAKAYPTPTYTWYKNGVKLSNVPGEINIVKNVMRINNIDPEKHNGMYQCSATNVYGEVFTEGQLRVLAFPPTFVKRPLEERMFAAIGGNATIICDPEAAPFPTFTWRRNGADLGLSHGDMTSRIRMLQNGNLFIQNVAQGDAGLYLCSAENTYGSASSSGTLYVTSSTVINVLPQPTSVYVNNTAFLACSASVSEAIEFIQTWTFNEEPIDLDNDLNYALGASQNIQGLYIRHAQFKHSGDYECVVMTTMDRSSASARLTVLGPPGPPAGVYADPTTITTNAVRIKWSVGALNGLPVDFYMVEARTELGHTWTVVVPFIADINTIVPGSNKHVIEVTGLKPGVGYIFRVSAANSLGIGEPSKPSDIFQTLQAAPSVAPANVGGGGGSVGDLTLTWLLLADEDWGGAAVSYTVYWRAAGSTSDASWVKETLNSPDVGKHVQTIGQEYYYSPYEVKVQAHNEFGKGPNSSIALVYSAEDLPVAVATNIQAWRHNSTAILVVWDPIPDEREIMRGKLLGYQVNYFERNDSNPIINSISWRTTDPQGLVIGLMPYTWYTFDVQVLNTAGMGQISEKIHQRTYQNAPLLYPTEVHVHSHGANSALVTWRGVSTGVYEEPLQGFKVRYWLSNDNIRTAKDVIVDKVDQTVIYGLEKDNLYKLRILGYSQGGDGNLGETVYFTLGGMVYVDPSVSEIRASADRSTLSITALLISVMSAIVLL</sequence>
<evidence type="ECO:0000256" key="2">
    <source>
        <dbReference type="ARBA" id="ARBA00023157"/>
    </source>
</evidence>
<protein>
    <submittedName>
        <fullName evidence="6">Contactin</fullName>
    </submittedName>
</protein>
<dbReference type="EMBL" id="NEDP02005503">
    <property type="protein sequence ID" value="OWF39873.1"/>
    <property type="molecule type" value="Genomic_DNA"/>
</dbReference>
<feature type="domain" description="Ig-like" evidence="4">
    <location>
        <begin position="207"/>
        <end position="278"/>
    </location>
</feature>
<dbReference type="FunFam" id="2.60.40.10:FF:000035">
    <property type="entry name" value="Contactin 1"/>
    <property type="match status" value="1"/>
</dbReference>
<dbReference type="InterPro" id="IPR003598">
    <property type="entry name" value="Ig_sub2"/>
</dbReference>
<dbReference type="PANTHER" id="PTHR44170">
    <property type="entry name" value="PROTEIN SIDEKICK"/>
    <property type="match status" value="1"/>
</dbReference>
<dbReference type="SUPFAM" id="SSF48726">
    <property type="entry name" value="Immunoglobulin"/>
    <property type="match status" value="6"/>
</dbReference>
<dbReference type="SMART" id="SM00408">
    <property type="entry name" value="IGc2"/>
    <property type="match status" value="5"/>
</dbReference>
<dbReference type="Gene3D" id="2.60.40.10">
    <property type="entry name" value="Immunoglobulins"/>
    <property type="match status" value="10"/>
</dbReference>
<reference evidence="6 7" key="1">
    <citation type="journal article" date="2017" name="Nat. Ecol. Evol.">
        <title>Scallop genome provides insights into evolution of bilaterian karyotype and development.</title>
        <authorList>
            <person name="Wang S."/>
            <person name="Zhang J."/>
            <person name="Jiao W."/>
            <person name="Li J."/>
            <person name="Xun X."/>
            <person name="Sun Y."/>
            <person name="Guo X."/>
            <person name="Huan P."/>
            <person name="Dong B."/>
            <person name="Zhang L."/>
            <person name="Hu X."/>
            <person name="Sun X."/>
            <person name="Wang J."/>
            <person name="Zhao C."/>
            <person name="Wang Y."/>
            <person name="Wang D."/>
            <person name="Huang X."/>
            <person name="Wang R."/>
            <person name="Lv J."/>
            <person name="Li Y."/>
            <person name="Zhang Z."/>
            <person name="Liu B."/>
            <person name="Lu W."/>
            <person name="Hui Y."/>
            <person name="Liang J."/>
            <person name="Zhou Z."/>
            <person name="Hou R."/>
            <person name="Li X."/>
            <person name="Liu Y."/>
            <person name="Li H."/>
            <person name="Ning X."/>
            <person name="Lin Y."/>
            <person name="Zhao L."/>
            <person name="Xing Q."/>
            <person name="Dou J."/>
            <person name="Li Y."/>
            <person name="Mao J."/>
            <person name="Guo H."/>
            <person name="Dou H."/>
            <person name="Li T."/>
            <person name="Mu C."/>
            <person name="Jiang W."/>
            <person name="Fu Q."/>
            <person name="Fu X."/>
            <person name="Miao Y."/>
            <person name="Liu J."/>
            <person name="Yu Q."/>
            <person name="Li R."/>
            <person name="Liao H."/>
            <person name="Li X."/>
            <person name="Kong Y."/>
            <person name="Jiang Z."/>
            <person name="Chourrout D."/>
            <person name="Li R."/>
            <person name="Bao Z."/>
        </authorList>
    </citation>
    <scope>NUCLEOTIDE SEQUENCE [LARGE SCALE GENOMIC DNA]</scope>
    <source>
        <strain evidence="6 7">PY_sf001</strain>
    </source>
</reference>
<comment type="caution">
    <text evidence="6">The sequence shown here is derived from an EMBL/GenBank/DDBJ whole genome shotgun (WGS) entry which is preliminary data.</text>
</comment>
<dbReference type="GO" id="GO:0030424">
    <property type="term" value="C:axon"/>
    <property type="evidence" value="ECO:0007669"/>
    <property type="project" value="TreeGrafter"/>
</dbReference>
<dbReference type="GO" id="GO:0098609">
    <property type="term" value="P:cell-cell adhesion"/>
    <property type="evidence" value="ECO:0007669"/>
    <property type="project" value="TreeGrafter"/>
</dbReference>
<feature type="domain" description="Fibronectin type-III" evidence="5">
    <location>
        <begin position="686"/>
        <end position="791"/>
    </location>
</feature>
<dbReference type="InterPro" id="IPR003961">
    <property type="entry name" value="FN3_dom"/>
</dbReference>
<feature type="domain" description="Ig-like" evidence="4">
    <location>
        <begin position="490"/>
        <end position="584"/>
    </location>
</feature>
<dbReference type="Pfam" id="PF00041">
    <property type="entry name" value="fn3"/>
    <property type="match status" value="3"/>
</dbReference>